<feature type="region of interest" description="Disordered" evidence="1">
    <location>
        <begin position="28"/>
        <end position="98"/>
    </location>
</feature>
<feature type="compositionally biased region" description="Basic and acidic residues" evidence="1">
    <location>
        <begin position="28"/>
        <end position="46"/>
    </location>
</feature>
<dbReference type="AlphaFoldDB" id="A0ABD2D345"/>
<keyword evidence="3" id="KW-1185">Reference proteome</keyword>
<name>A0ABD2D345_VESMC</name>
<organism evidence="2 3">
    <name type="scientific">Vespula maculifrons</name>
    <name type="common">Eastern yellow jacket</name>
    <name type="synonym">Wasp</name>
    <dbReference type="NCBI Taxonomy" id="7453"/>
    <lineage>
        <taxon>Eukaryota</taxon>
        <taxon>Metazoa</taxon>
        <taxon>Ecdysozoa</taxon>
        <taxon>Arthropoda</taxon>
        <taxon>Hexapoda</taxon>
        <taxon>Insecta</taxon>
        <taxon>Pterygota</taxon>
        <taxon>Neoptera</taxon>
        <taxon>Endopterygota</taxon>
        <taxon>Hymenoptera</taxon>
        <taxon>Apocrita</taxon>
        <taxon>Aculeata</taxon>
        <taxon>Vespoidea</taxon>
        <taxon>Vespidae</taxon>
        <taxon>Vespinae</taxon>
        <taxon>Vespula</taxon>
    </lineage>
</organism>
<evidence type="ECO:0000256" key="1">
    <source>
        <dbReference type="SAM" id="MobiDB-lite"/>
    </source>
</evidence>
<accession>A0ABD2D345</accession>
<reference evidence="2 3" key="1">
    <citation type="journal article" date="2024" name="Ann. Entomol. Soc. Am.">
        <title>Genomic analyses of the southern and eastern yellowjacket wasps (Hymenoptera: Vespidae) reveal evolutionary signatures of social life.</title>
        <authorList>
            <person name="Catto M.A."/>
            <person name="Caine P.B."/>
            <person name="Orr S.E."/>
            <person name="Hunt B.G."/>
            <person name="Goodisman M.A.D."/>
        </authorList>
    </citation>
    <scope>NUCLEOTIDE SEQUENCE [LARGE SCALE GENOMIC DNA]</scope>
    <source>
        <strain evidence="2">232</strain>
        <tissue evidence="2">Head and thorax</tissue>
    </source>
</reference>
<gene>
    <name evidence="2" type="ORF">V1477_000916</name>
</gene>
<feature type="compositionally biased region" description="Acidic residues" evidence="1">
    <location>
        <begin position="84"/>
        <end position="93"/>
    </location>
</feature>
<comment type="caution">
    <text evidence="2">The sequence shown here is derived from an EMBL/GenBank/DDBJ whole genome shotgun (WGS) entry which is preliminary data.</text>
</comment>
<dbReference type="Proteomes" id="UP001607303">
    <property type="component" value="Unassembled WGS sequence"/>
</dbReference>
<sequence>MTKGAIGECIRWLASGLGRVQRDRRFEFNQHGGSREKKEDEKEDHVYVQARRKGYAVGVRSPEKGLSSSKGSVPEQEKEKKEKEEEEEEEEKEEKEVTLAGRWPRLTDAPRRHGMSISTDTRAPRDGNADYCGPILHLLLLASSLPSSSIFTIRGDATREKTTRRREDKLVLPFKFVWNNPVVYYSRSSKSSSELKASTRVYADQSNRRESNSPFEKSSTLLLSLFQDKSGGFLLVNPHRHEVSFNIVFTVRIYVRENSHKAAERTINRNGSV</sequence>
<protein>
    <submittedName>
        <fullName evidence="2">Uncharacterized protein</fullName>
    </submittedName>
</protein>
<evidence type="ECO:0000313" key="3">
    <source>
        <dbReference type="Proteomes" id="UP001607303"/>
    </source>
</evidence>
<proteinExistence type="predicted"/>
<evidence type="ECO:0000313" key="2">
    <source>
        <dbReference type="EMBL" id="KAL2750813.1"/>
    </source>
</evidence>
<dbReference type="EMBL" id="JAYRBN010000008">
    <property type="protein sequence ID" value="KAL2750813.1"/>
    <property type="molecule type" value="Genomic_DNA"/>
</dbReference>